<evidence type="ECO:0000259" key="4">
    <source>
        <dbReference type="PROSITE" id="PS50042"/>
    </source>
</evidence>
<dbReference type="InterPro" id="IPR036388">
    <property type="entry name" value="WH-like_DNA-bd_sf"/>
</dbReference>
<dbReference type="InterPro" id="IPR014710">
    <property type="entry name" value="RmlC-like_jellyroll"/>
</dbReference>
<name>A0A2P2BRS5_9FIRM</name>
<evidence type="ECO:0000256" key="1">
    <source>
        <dbReference type="ARBA" id="ARBA00023015"/>
    </source>
</evidence>
<dbReference type="Gene3D" id="1.10.10.10">
    <property type="entry name" value="Winged helix-like DNA-binding domain superfamily/Winged helix DNA-binding domain"/>
    <property type="match status" value="1"/>
</dbReference>
<evidence type="ECO:0000313" key="6">
    <source>
        <dbReference type="EMBL" id="CEI73069.1"/>
    </source>
</evidence>
<keyword evidence="3" id="KW-0804">Transcription</keyword>
<evidence type="ECO:0000256" key="2">
    <source>
        <dbReference type="ARBA" id="ARBA00023125"/>
    </source>
</evidence>
<dbReference type="PROSITE" id="PS51063">
    <property type="entry name" value="HTH_CRP_2"/>
    <property type="match status" value="1"/>
</dbReference>
<dbReference type="SUPFAM" id="SSF46785">
    <property type="entry name" value="Winged helix' DNA-binding domain"/>
    <property type="match status" value="1"/>
</dbReference>
<dbReference type="GO" id="GO:0003677">
    <property type="term" value="F:DNA binding"/>
    <property type="evidence" value="ECO:0007669"/>
    <property type="project" value="UniProtKB-KW"/>
</dbReference>
<dbReference type="AlphaFoldDB" id="A0A2P2BRS5"/>
<dbReference type="InterPro" id="IPR036390">
    <property type="entry name" value="WH_DNA-bd_sf"/>
</dbReference>
<dbReference type="Proteomes" id="UP000245695">
    <property type="component" value="Chromosome 1"/>
</dbReference>
<dbReference type="InterPro" id="IPR000595">
    <property type="entry name" value="cNMP-bd_dom"/>
</dbReference>
<dbReference type="Pfam" id="PF00027">
    <property type="entry name" value="cNMP_binding"/>
    <property type="match status" value="1"/>
</dbReference>
<dbReference type="Gene3D" id="2.60.120.10">
    <property type="entry name" value="Jelly Rolls"/>
    <property type="match status" value="1"/>
</dbReference>
<protein>
    <submittedName>
        <fullName evidence="6">Helix_turn_helix, cAMP Regulatory protein</fullName>
    </submittedName>
</protein>
<keyword evidence="2" id="KW-0238">DNA-binding</keyword>
<sequence length="231" mass="26957">MQDSVFSNYTQDKHTKEFIDKIPNNIKNKCEIIKIKKEKTVALKGENIKDIYISLDGKMQVRNEFENGFVYSFADVDSIAYIGVMEIMANKQAYSSTLKTITDCIMLKISTSDFIKWIKLDQDLTLKILHFVSKSMYEQSLNKGEVLAYPAIYSLINYLIDIFESEEKDVVYIYKTREEIGSVLGFSIRTINRNLKELKEEKLICVNRKYISINKEQFYKLLNKLDSIKSK</sequence>
<gene>
    <name evidence="6" type="ORF">FRIFI_1535</name>
</gene>
<evidence type="ECO:0000259" key="5">
    <source>
        <dbReference type="PROSITE" id="PS51063"/>
    </source>
</evidence>
<evidence type="ECO:0000256" key="3">
    <source>
        <dbReference type="ARBA" id="ARBA00023163"/>
    </source>
</evidence>
<dbReference type="InterPro" id="IPR012318">
    <property type="entry name" value="HTH_CRP"/>
</dbReference>
<dbReference type="SMART" id="SM00419">
    <property type="entry name" value="HTH_CRP"/>
    <property type="match status" value="1"/>
</dbReference>
<proteinExistence type="predicted"/>
<dbReference type="KEGG" id="rhom:FRIFI_1535"/>
<keyword evidence="7" id="KW-1185">Reference proteome</keyword>
<accession>A0A2P2BRS5</accession>
<dbReference type="RefSeq" id="WP_166505514.1">
    <property type="nucleotide sequence ID" value="NZ_JAKNTL010000007.1"/>
</dbReference>
<dbReference type="InterPro" id="IPR018490">
    <property type="entry name" value="cNMP-bd_dom_sf"/>
</dbReference>
<dbReference type="SUPFAM" id="SSF51206">
    <property type="entry name" value="cAMP-binding domain-like"/>
    <property type="match status" value="1"/>
</dbReference>
<dbReference type="Pfam" id="PF13545">
    <property type="entry name" value="HTH_Crp_2"/>
    <property type="match status" value="1"/>
</dbReference>
<evidence type="ECO:0000313" key="7">
    <source>
        <dbReference type="Proteomes" id="UP000245695"/>
    </source>
</evidence>
<dbReference type="GO" id="GO:0006355">
    <property type="term" value="P:regulation of DNA-templated transcription"/>
    <property type="evidence" value="ECO:0007669"/>
    <property type="project" value="InterPro"/>
</dbReference>
<feature type="domain" description="Cyclic nucleotide-binding" evidence="4">
    <location>
        <begin position="39"/>
        <end position="118"/>
    </location>
</feature>
<keyword evidence="1" id="KW-0805">Transcription regulation</keyword>
<reference evidence="6 7" key="1">
    <citation type="submission" date="2014-09" db="EMBL/GenBank/DDBJ databases">
        <authorList>
            <person name="Hornung B.V."/>
        </authorList>
    </citation>
    <scope>NUCLEOTIDE SEQUENCE [LARGE SCALE GENOMIC DNA]</scope>
    <source>
        <strain evidence="6 7">FRIFI</strain>
    </source>
</reference>
<organism evidence="6 7">
    <name type="scientific">Romboutsia hominis</name>
    <dbReference type="NCBI Taxonomy" id="1507512"/>
    <lineage>
        <taxon>Bacteria</taxon>
        <taxon>Bacillati</taxon>
        <taxon>Bacillota</taxon>
        <taxon>Clostridia</taxon>
        <taxon>Peptostreptococcales</taxon>
        <taxon>Peptostreptococcaceae</taxon>
        <taxon>Romboutsia</taxon>
    </lineage>
</organism>
<dbReference type="PROSITE" id="PS50042">
    <property type="entry name" value="CNMP_BINDING_3"/>
    <property type="match status" value="1"/>
</dbReference>
<dbReference type="CDD" id="cd00038">
    <property type="entry name" value="CAP_ED"/>
    <property type="match status" value="1"/>
</dbReference>
<dbReference type="EMBL" id="LN650648">
    <property type="protein sequence ID" value="CEI73069.1"/>
    <property type="molecule type" value="Genomic_DNA"/>
</dbReference>
<feature type="domain" description="HTH crp-type" evidence="5">
    <location>
        <begin position="149"/>
        <end position="217"/>
    </location>
</feature>